<organism evidence="2">
    <name type="scientific">uncultured Alphaproteobacteria bacterium</name>
    <dbReference type="NCBI Taxonomy" id="91750"/>
    <lineage>
        <taxon>Bacteria</taxon>
        <taxon>Pseudomonadati</taxon>
        <taxon>Pseudomonadota</taxon>
        <taxon>Alphaproteobacteria</taxon>
        <taxon>environmental samples</taxon>
    </lineage>
</organism>
<name>A0A212KJS5_9PROT</name>
<dbReference type="EMBL" id="FLUO01000002">
    <property type="protein sequence ID" value="SBW11889.1"/>
    <property type="molecule type" value="Genomic_DNA"/>
</dbReference>
<proteinExistence type="predicted"/>
<dbReference type="SUPFAM" id="SSF89733">
    <property type="entry name" value="L-sulfolactate dehydrogenase-like"/>
    <property type="match status" value="1"/>
</dbReference>
<evidence type="ECO:0000313" key="2">
    <source>
        <dbReference type="EMBL" id="SBW11889.1"/>
    </source>
</evidence>
<gene>
    <name evidence="2" type="ORF">KL86APRO_20339</name>
</gene>
<dbReference type="GO" id="GO:0016491">
    <property type="term" value="F:oxidoreductase activity"/>
    <property type="evidence" value="ECO:0007669"/>
    <property type="project" value="InterPro"/>
</dbReference>
<evidence type="ECO:0000256" key="1">
    <source>
        <dbReference type="SAM" id="MobiDB-lite"/>
    </source>
</evidence>
<sequence>MSEAPRRYALADLDAFVRAAGADEDTAAAATRATMHGTRIGIDSHGVRFLPHYVETVARGHCNGRPRIAIARRFGAVGVQRSSHFGSDAAFAAGMRHYVDALRASPARGLPGARPRRPRMAGGGRAPRPRRAARTRDGAGARSPHRPLRPRSAAPARRVISPASVWSVRMRVRAVSQPRKGNSR</sequence>
<dbReference type="AlphaFoldDB" id="A0A212KJS5"/>
<reference evidence="2" key="1">
    <citation type="submission" date="2016-04" db="EMBL/GenBank/DDBJ databases">
        <authorList>
            <person name="Evans L.H."/>
            <person name="Alamgir A."/>
            <person name="Owens N."/>
            <person name="Weber N.D."/>
            <person name="Virtaneva K."/>
            <person name="Barbian K."/>
            <person name="Babar A."/>
            <person name="Rosenke K."/>
        </authorList>
    </citation>
    <scope>NUCLEOTIDE SEQUENCE</scope>
    <source>
        <strain evidence="2">86</strain>
    </source>
</reference>
<feature type="compositionally biased region" description="Low complexity" evidence="1">
    <location>
        <begin position="150"/>
        <end position="160"/>
    </location>
</feature>
<dbReference type="Gene3D" id="1.10.1530.10">
    <property type="match status" value="1"/>
</dbReference>
<accession>A0A212KJS5</accession>
<dbReference type="InterPro" id="IPR036111">
    <property type="entry name" value="Mal/L-sulfo/L-lacto_DH-like_sf"/>
</dbReference>
<dbReference type="InterPro" id="IPR043144">
    <property type="entry name" value="Mal/L-sulf/L-lact_DH-like_ah"/>
</dbReference>
<feature type="region of interest" description="Disordered" evidence="1">
    <location>
        <begin position="106"/>
        <end position="160"/>
    </location>
</feature>
<protein>
    <submittedName>
        <fullName evidence="2">Uncharacterized protein</fullName>
    </submittedName>
</protein>